<dbReference type="Gramene" id="OE9A092031T1">
    <property type="protein sequence ID" value="OE9A092031C1"/>
    <property type="gene ID" value="OE9A092031"/>
</dbReference>
<keyword evidence="3" id="KW-1185">Reference proteome</keyword>
<evidence type="ECO:0000313" key="3">
    <source>
        <dbReference type="Proteomes" id="UP000594638"/>
    </source>
</evidence>
<gene>
    <name evidence="2" type="ORF">OLEA9_A092031</name>
</gene>
<dbReference type="AlphaFoldDB" id="A0A8S0U3P8"/>
<keyword evidence="1" id="KW-0812">Transmembrane</keyword>
<evidence type="ECO:0000256" key="1">
    <source>
        <dbReference type="SAM" id="Phobius"/>
    </source>
</evidence>
<keyword evidence="1" id="KW-1133">Transmembrane helix</keyword>
<name>A0A8S0U3P8_OLEEU</name>
<sequence>MVGGAVRLREEVVQPTSFVAVVVVLVLVLVTMALLPRDSGGGGGFGDCGGVCAGCVCCGRGVGGNAATIVPICGCDDRGGVVEGGGGGGGFDDCGGVCAIVLLWVQLWCCRCNSRLVIGLWYHGYNGGSGSGNDGGGDVGNSDEIVVASVGWWSQIIWLTVIIKLVNL</sequence>
<comment type="caution">
    <text evidence="2">The sequence shown here is derived from an EMBL/GenBank/DDBJ whole genome shotgun (WGS) entry which is preliminary data.</text>
</comment>
<dbReference type="Proteomes" id="UP000594638">
    <property type="component" value="Unassembled WGS sequence"/>
</dbReference>
<reference evidence="2 3" key="1">
    <citation type="submission" date="2019-12" db="EMBL/GenBank/DDBJ databases">
        <authorList>
            <person name="Alioto T."/>
            <person name="Alioto T."/>
            <person name="Gomez Garrido J."/>
        </authorList>
    </citation>
    <scope>NUCLEOTIDE SEQUENCE [LARGE SCALE GENOMIC DNA]</scope>
</reference>
<feature type="transmembrane region" description="Helical" evidence="1">
    <location>
        <begin position="12"/>
        <end position="35"/>
    </location>
</feature>
<dbReference type="EMBL" id="CACTIH010007418">
    <property type="protein sequence ID" value="CAA3012968.1"/>
    <property type="molecule type" value="Genomic_DNA"/>
</dbReference>
<evidence type="ECO:0000313" key="2">
    <source>
        <dbReference type="EMBL" id="CAA3012968.1"/>
    </source>
</evidence>
<proteinExistence type="predicted"/>
<protein>
    <submittedName>
        <fullName evidence="2">Uncharacterized protein</fullName>
    </submittedName>
</protein>
<accession>A0A8S0U3P8</accession>
<keyword evidence="1" id="KW-0472">Membrane</keyword>
<organism evidence="2 3">
    <name type="scientific">Olea europaea subsp. europaea</name>
    <dbReference type="NCBI Taxonomy" id="158383"/>
    <lineage>
        <taxon>Eukaryota</taxon>
        <taxon>Viridiplantae</taxon>
        <taxon>Streptophyta</taxon>
        <taxon>Embryophyta</taxon>
        <taxon>Tracheophyta</taxon>
        <taxon>Spermatophyta</taxon>
        <taxon>Magnoliopsida</taxon>
        <taxon>eudicotyledons</taxon>
        <taxon>Gunneridae</taxon>
        <taxon>Pentapetalae</taxon>
        <taxon>asterids</taxon>
        <taxon>lamiids</taxon>
        <taxon>Lamiales</taxon>
        <taxon>Oleaceae</taxon>
        <taxon>Oleeae</taxon>
        <taxon>Olea</taxon>
    </lineage>
</organism>